<dbReference type="OrthoDB" id="10014216at2759"/>
<accession>A0A0T6B439</accession>
<evidence type="ECO:0000313" key="9">
    <source>
        <dbReference type="EMBL" id="KRT82170.1"/>
    </source>
</evidence>
<sequence length="184" mass="21530">KLHLATRDDASARLFSHQMIGRKLVVTKNVCRTILGYRTHRTMVIMSRDYVNTIKELSRDNVYMKDKTKVNEIINELVKGGANKLQVVLDFDKTITKQHVNGTKQYSSFGIFEKCPSLPDSYITSVTRLNEKYMPIEYDPRVPREEKRRHMEDWWRLSEEALMGLNITTSEIEEVVQDIKPPLR</sequence>
<comment type="caution">
    <text evidence="9">The sequence shown here is derived from an EMBL/GenBank/DDBJ whole genome shotgun (WGS) entry which is preliminary data.</text>
</comment>
<dbReference type="SUPFAM" id="SSF56784">
    <property type="entry name" value="HAD-like"/>
    <property type="match status" value="1"/>
</dbReference>
<dbReference type="GO" id="GO:0000166">
    <property type="term" value="F:nucleotide binding"/>
    <property type="evidence" value="ECO:0007669"/>
    <property type="project" value="UniProtKB-KW"/>
</dbReference>
<name>A0A0T6B439_9SCAR</name>
<comment type="similarity">
    <text evidence="2">Belongs to the pyrimidine 5'-nucleotidase family.</text>
</comment>
<organism evidence="9 10">
    <name type="scientific">Oryctes borbonicus</name>
    <dbReference type="NCBI Taxonomy" id="1629725"/>
    <lineage>
        <taxon>Eukaryota</taxon>
        <taxon>Metazoa</taxon>
        <taxon>Ecdysozoa</taxon>
        <taxon>Arthropoda</taxon>
        <taxon>Hexapoda</taxon>
        <taxon>Insecta</taxon>
        <taxon>Pterygota</taxon>
        <taxon>Neoptera</taxon>
        <taxon>Endopterygota</taxon>
        <taxon>Coleoptera</taxon>
        <taxon>Polyphaga</taxon>
        <taxon>Scarabaeiformia</taxon>
        <taxon>Scarabaeidae</taxon>
        <taxon>Dynastinae</taxon>
        <taxon>Oryctes</taxon>
    </lineage>
</organism>
<keyword evidence="8" id="KW-0546">Nucleotide metabolism</keyword>
<dbReference type="AlphaFoldDB" id="A0A0T6B439"/>
<evidence type="ECO:0000256" key="8">
    <source>
        <dbReference type="ARBA" id="ARBA00023080"/>
    </source>
</evidence>
<dbReference type="EMBL" id="LJIG01009893">
    <property type="protein sequence ID" value="KRT82170.1"/>
    <property type="molecule type" value="Genomic_DNA"/>
</dbReference>
<keyword evidence="10" id="KW-1185">Reference proteome</keyword>
<proteinExistence type="inferred from homology"/>
<dbReference type="GO" id="GO:0009117">
    <property type="term" value="P:nucleotide metabolic process"/>
    <property type="evidence" value="ECO:0007669"/>
    <property type="project" value="UniProtKB-KW"/>
</dbReference>
<comment type="catalytic activity">
    <reaction evidence="1">
        <text>a ribonucleoside 5'-phosphate + H2O = a ribonucleoside + phosphate</text>
        <dbReference type="Rhea" id="RHEA:12484"/>
        <dbReference type="ChEBI" id="CHEBI:15377"/>
        <dbReference type="ChEBI" id="CHEBI:18254"/>
        <dbReference type="ChEBI" id="CHEBI:43474"/>
        <dbReference type="ChEBI" id="CHEBI:58043"/>
        <dbReference type="EC" id="3.1.3.5"/>
    </reaction>
</comment>
<keyword evidence="7" id="KW-0460">Magnesium</keyword>
<dbReference type="GO" id="GO:0008253">
    <property type="term" value="F:5'-nucleotidase activity"/>
    <property type="evidence" value="ECO:0007669"/>
    <property type="project" value="UniProtKB-EC"/>
</dbReference>
<evidence type="ECO:0000256" key="2">
    <source>
        <dbReference type="ARBA" id="ARBA00008389"/>
    </source>
</evidence>
<dbReference type="InterPro" id="IPR036412">
    <property type="entry name" value="HAD-like_sf"/>
</dbReference>
<keyword evidence="6" id="KW-0378">Hydrolase</keyword>
<evidence type="ECO:0000256" key="6">
    <source>
        <dbReference type="ARBA" id="ARBA00022801"/>
    </source>
</evidence>
<dbReference type="Pfam" id="PF05822">
    <property type="entry name" value="UMPH-1"/>
    <property type="match status" value="1"/>
</dbReference>
<reference evidence="9 10" key="1">
    <citation type="submission" date="2015-09" db="EMBL/GenBank/DDBJ databases">
        <title>Draft genome of the scarab beetle Oryctes borbonicus.</title>
        <authorList>
            <person name="Meyer J.M."/>
            <person name="Markov G.V."/>
            <person name="Baskaran P."/>
            <person name="Herrmann M."/>
            <person name="Sommer R.J."/>
            <person name="Roedelsperger C."/>
        </authorList>
    </citation>
    <scope>NUCLEOTIDE SEQUENCE [LARGE SCALE GENOMIC DNA]</scope>
    <source>
        <strain evidence="9">OB123</strain>
        <tissue evidence="9">Whole animal</tissue>
    </source>
</reference>
<dbReference type="InterPro" id="IPR023214">
    <property type="entry name" value="HAD_sf"/>
</dbReference>
<evidence type="ECO:0000256" key="7">
    <source>
        <dbReference type="ARBA" id="ARBA00022842"/>
    </source>
</evidence>
<evidence type="ECO:0000256" key="5">
    <source>
        <dbReference type="ARBA" id="ARBA00022741"/>
    </source>
</evidence>
<dbReference type="InterPro" id="IPR006434">
    <property type="entry name" value="Pyrimidine_nucleotidase_eu"/>
</dbReference>
<evidence type="ECO:0000256" key="3">
    <source>
        <dbReference type="ARBA" id="ARBA00012643"/>
    </source>
</evidence>
<keyword evidence="4" id="KW-0479">Metal-binding</keyword>
<protein>
    <recommendedName>
        <fullName evidence="3">5'-nucleotidase</fullName>
        <ecNumber evidence="3">3.1.3.5</ecNumber>
    </recommendedName>
</protein>
<evidence type="ECO:0000256" key="1">
    <source>
        <dbReference type="ARBA" id="ARBA00000815"/>
    </source>
</evidence>
<dbReference type="PANTHER" id="PTHR13045">
    <property type="entry name" value="5'-NUCLEOTIDASE"/>
    <property type="match status" value="1"/>
</dbReference>
<gene>
    <name evidence="9" type="ORF">AMK59_4271</name>
</gene>
<dbReference type="GO" id="GO:0000287">
    <property type="term" value="F:magnesium ion binding"/>
    <property type="evidence" value="ECO:0007669"/>
    <property type="project" value="InterPro"/>
</dbReference>
<dbReference type="Gene3D" id="1.10.150.340">
    <property type="entry name" value="Pyrimidine 5'-nucleotidase (UMPH-1), N-terminal domain"/>
    <property type="match status" value="1"/>
</dbReference>
<evidence type="ECO:0000256" key="4">
    <source>
        <dbReference type="ARBA" id="ARBA00022723"/>
    </source>
</evidence>
<dbReference type="GO" id="GO:0005737">
    <property type="term" value="C:cytoplasm"/>
    <property type="evidence" value="ECO:0007669"/>
    <property type="project" value="InterPro"/>
</dbReference>
<feature type="non-terminal residue" evidence="9">
    <location>
        <position position="1"/>
    </location>
</feature>
<dbReference type="FunFam" id="1.10.150.340:FF:000001">
    <property type="entry name" value="Cytosolic 5-nucleotidase 3-like"/>
    <property type="match status" value="1"/>
</dbReference>
<dbReference type="Gene3D" id="3.40.50.1000">
    <property type="entry name" value="HAD superfamily/HAD-like"/>
    <property type="match status" value="1"/>
</dbReference>
<evidence type="ECO:0000313" key="10">
    <source>
        <dbReference type="Proteomes" id="UP000051574"/>
    </source>
</evidence>
<keyword evidence="5" id="KW-0547">Nucleotide-binding</keyword>
<dbReference type="Proteomes" id="UP000051574">
    <property type="component" value="Unassembled WGS sequence"/>
</dbReference>
<dbReference type="PANTHER" id="PTHR13045:SF0">
    <property type="entry name" value="7-METHYLGUANOSINE PHOSPHATE-SPECIFIC 5'-NUCLEOTIDASE"/>
    <property type="match status" value="1"/>
</dbReference>
<dbReference type="EC" id="3.1.3.5" evidence="3"/>